<feature type="transmembrane region" description="Helical" evidence="5">
    <location>
        <begin position="389"/>
        <end position="407"/>
    </location>
</feature>
<feature type="transmembrane region" description="Helical" evidence="5">
    <location>
        <begin position="452"/>
        <end position="479"/>
    </location>
</feature>
<dbReference type="Pfam" id="PF00520">
    <property type="entry name" value="Ion_trans"/>
    <property type="match status" value="1"/>
</dbReference>
<evidence type="ECO:0000256" key="3">
    <source>
        <dbReference type="ARBA" id="ARBA00022989"/>
    </source>
</evidence>
<dbReference type="GO" id="GO:0016020">
    <property type="term" value="C:membrane"/>
    <property type="evidence" value="ECO:0007669"/>
    <property type="project" value="UniProtKB-SubCell"/>
</dbReference>
<protein>
    <recommendedName>
        <fullName evidence="6">Ion transport domain-containing protein</fullName>
    </recommendedName>
</protein>
<feature type="transmembrane region" description="Helical" evidence="5">
    <location>
        <begin position="45"/>
        <end position="73"/>
    </location>
</feature>
<reference evidence="7" key="1">
    <citation type="submission" date="2021-01" db="EMBL/GenBank/DDBJ databases">
        <authorList>
            <consortium name="Genoscope - CEA"/>
            <person name="William W."/>
        </authorList>
    </citation>
    <scope>NUCLEOTIDE SEQUENCE</scope>
</reference>
<feature type="transmembrane region" description="Helical" evidence="5">
    <location>
        <begin position="414"/>
        <end position="432"/>
    </location>
</feature>
<dbReference type="OrthoDB" id="296603at2759"/>
<comment type="subcellular location">
    <subcellularLocation>
        <location evidence="1">Membrane</location>
        <topology evidence="1">Multi-pass membrane protein</topology>
    </subcellularLocation>
</comment>
<gene>
    <name evidence="7" type="ORF">PSON_ATCC_30995.1.T0390079</name>
</gene>
<evidence type="ECO:0000259" key="6">
    <source>
        <dbReference type="Pfam" id="PF00520"/>
    </source>
</evidence>
<accession>A0A8S1MWY4</accession>
<feature type="transmembrane region" description="Helical" evidence="5">
    <location>
        <begin position="268"/>
        <end position="286"/>
    </location>
</feature>
<keyword evidence="8" id="KW-1185">Reference proteome</keyword>
<dbReference type="EMBL" id="CAJJDN010000039">
    <property type="protein sequence ID" value="CAD8079384.1"/>
    <property type="molecule type" value="Genomic_DNA"/>
</dbReference>
<proteinExistence type="predicted"/>
<evidence type="ECO:0000313" key="7">
    <source>
        <dbReference type="EMBL" id="CAD8079384.1"/>
    </source>
</evidence>
<feature type="transmembrane region" description="Helical" evidence="5">
    <location>
        <begin position="337"/>
        <end position="360"/>
    </location>
</feature>
<dbReference type="AlphaFoldDB" id="A0A8S1MWY4"/>
<feature type="transmembrane region" description="Helical" evidence="5">
    <location>
        <begin position="298"/>
        <end position="317"/>
    </location>
</feature>
<evidence type="ECO:0000256" key="2">
    <source>
        <dbReference type="ARBA" id="ARBA00022692"/>
    </source>
</evidence>
<feature type="transmembrane region" description="Helical" evidence="5">
    <location>
        <begin position="139"/>
        <end position="159"/>
    </location>
</feature>
<evidence type="ECO:0000256" key="1">
    <source>
        <dbReference type="ARBA" id="ARBA00004141"/>
    </source>
</evidence>
<keyword evidence="2 5" id="KW-0812">Transmembrane</keyword>
<sequence length="558" mass="64521">MFQQIKYMQLETEMTEYDVQVDASQNSPKKEFNQKTDKGGYKCKALLMVAFYIGSFLSFNGWQNIIFVGIYLLMAVNNRKNLSDLVLAIIALIISITNLFVEYNLLGISQIIMSLGILTFPFSQRMIQEIKLVWFEIKNLAITMFFVLCLCAYSTTAYYDDDEELKIFYGTFGRSVLTFVQALSLDDWAQIGRESDDLFGYFILCIYILLMTYFYLNIMMGILIETLQFEKKGNHLDDPFNYELHQQQILSELVKEQNLFDKCIIGNYYEYIVFLISFGGIFISILEHFDHGDSTIELIIELIDDGLYTIHFIILMIKKGPIYDLERKNKTMMLLHFIAGPLSLICSFIFLEIGCLLNLLKIATTPSVKGIFVGTIDMLPLLMPQFTELFGILMFIASILTSNYFAYTGLKEQEYFSSFWGSFYTLVQIMTLDDWGNIVEPMYSKHGFILPYIIIPAYIFISNFIILNTLIALSCEYFVEVKYYSIEKDQSDVRCSQFVGINELKNYCKQNQMQFNIPNVIVGFDEQLSSKIKSDTIIQIQYGNLQFTAQVIQQSDAL</sequence>
<feature type="transmembrane region" description="Helical" evidence="5">
    <location>
        <begin position="198"/>
        <end position="224"/>
    </location>
</feature>
<keyword evidence="3 5" id="KW-1133">Transmembrane helix</keyword>
<evidence type="ECO:0000313" key="8">
    <source>
        <dbReference type="Proteomes" id="UP000692954"/>
    </source>
</evidence>
<dbReference type="Proteomes" id="UP000692954">
    <property type="component" value="Unassembled WGS sequence"/>
</dbReference>
<organism evidence="7 8">
    <name type="scientific">Paramecium sonneborni</name>
    <dbReference type="NCBI Taxonomy" id="65129"/>
    <lineage>
        <taxon>Eukaryota</taxon>
        <taxon>Sar</taxon>
        <taxon>Alveolata</taxon>
        <taxon>Ciliophora</taxon>
        <taxon>Intramacronucleata</taxon>
        <taxon>Oligohymenophorea</taxon>
        <taxon>Peniculida</taxon>
        <taxon>Parameciidae</taxon>
        <taxon>Paramecium</taxon>
    </lineage>
</organism>
<name>A0A8S1MWY4_9CILI</name>
<dbReference type="InterPro" id="IPR005821">
    <property type="entry name" value="Ion_trans_dom"/>
</dbReference>
<comment type="caution">
    <text evidence="7">The sequence shown here is derived from an EMBL/GenBank/DDBJ whole genome shotgun (WGS) entry which is preliminary data.</text>
</comment>
<evidence type="ECO:0000256" key="4">
    <source>
        <dbReference type="ARBA" id="ARBA00023136"/>
    </source>
</evidence>
<feature type="domain" description="Ion transport" evidence="6">
    <location>
        <begin position="268"/>
        <end position="481"/>
    </location>
</feature>
<dbReference type="GO" id="GO:0005216">
    <property type="term" value="F:monoatomic ion channel activity"/>
    <property type="evidence" value="ECO:0007669"/>
    <property type="project" value="InterPro"/>
</dbReference>
<feature type="transmembrane region" description="Helical" evidence="5">
    <location>
        <begin position="85"/>
        <end position="101"/>
    </location>
</feature>
<evidence type="ECO:0000256" key="5">
    <source>
        <dbReference type="SAM" id="Phobius"/>
    </source>
</evidence>
<keyword evidence="4 5" id="KW-0472">Membrane</keyword>